<dbReference type="Proteomes" id="UP000283530">
    <property type="component" value="Unassembled WGS sequence"/>
</dbReference>
<keyword evidence="2" id="KW-0862">Zinc</keyword>
<accession>A0A443P813</accession>
<dbReference type="PROSITE" id="PS50081">
    <property type="entry name" value="ZF_DAG_PE_2"/>
    <property type="match status" value="1"/>
</dbReference>
<keyword evidence="1" id="KW-0863">Zinc-finger</keyword>
<gene>
    <name evidence="5" type="ORF">CKAN_01578800</name>
</gene>
<feature type="compositionally biased region" description="Polar residues" evidence="3">
    <location>
        <begin position="350"/>
        <end position="359"/>
    </location>
</feature>
<evidence type="ECO:0000256" key="3">
    <source>
        <dbReference type="SAM" id="MobiDB-lite"/>
    </source>
</evidence>
<evidence type="ECO:0000256" key="2">
    <source>
        <dbReference type="ARBA" id="ARBA00022833"/>
    </source>
</evidence>
<comment type="caution">
    <text evidence="5">The sequence shown here is derived from an EMBL/GenBank/DDBJ whole genome shotgun (WGS) entry which is preliminary data.</text>
</comment>
<dbReference type="CDD" id="cd00029">
    <property type="entry name" value="C1"/>
    <property type="match status" value="1"/>
</dbReference>
<evidence type="ECO:0000259" key="4">
    <source>
        <dbReference type="PROSITE" id="PS50081"/>
    </source>
</evidence>
<evidence type="ECO:0000256" key="1">
    <source>
        <dbReference type="ARBA" id="ARBA00022771"/>
    </source>
</evidence>
<evidence type="ECO:0000313" key="6">
    <source>
        <dbReference type="Proteomes" id="UP000283530"/>
    </source>
</evidence>
<evidence type="ECO:0000313" key="5">
    <source>
        <dbReference type="EMBL" id="RWR86866.1"/>
    </source>
</evidence>
<dbReference type="InterPro" id="IPR011011">
    <property type="entry name" value="Znf_FYVE_PHD"/>
</dbReference>
<dbReference type="GO" id="GO:0008270">
    <property type="term" value="F:zinc ion binding"/>
    <property type="evidence" value="ECO:0007669"/>
    <property type="project" value="UniProtKB-KW"/>
</dbReference>
<dbReference type="PANTHER" id="PTHR38530">
    <property type="entry name" value="OS06G0468300 PROTEIN"/>
    <property type="match status" value="1"/>
</dbReference>
<dbReference type="SUPFAM" id="SSF57903">
    <property type="entry name" value="FYVE/PHD zinc finger"/>
    <property type="match status" value="1"/>
</dbReference>
<dbReference type="EMBL" id="QPKB01000006">
    <property type="protein sequence ID" value="RWR86866.1"/>
    <property type="molecule type" value="Genomic_DNA"/>
</dbReference>
<keyword evidence="6" id="KW-1185">Reference proteome</keyword>
<feature type="region of interest" description="Disordered" evidence="3">
    <location>
        <begin position="346"/>
        <end position="370"/>
    </location>
</feature>
<dbReference type="STRING" id="337451.A0A443P813"/>
<organism evidence="5 6">
    <name type="scientific">Cinnamomum micranthum f. kanehirae</name>
    <dbReference type="NCBI Taxonomy" id="337451"/>
    <lineage>
        <taxon>Eukaryota</taxon>
        <taxon>Viridiplantae</taxon>
        <taxon>Streptophyta</taxon>
        <taxon>Embryophyta</taxon>
        <taxon>Tracheophyta</taxon>
        <taxon>Spermatophyta</taxon>
        <taxon>Magnoliopsida</taxon>
        <taxon>Magnoliidae</taxon>
        <taxon>Laurales</taxon>
        <taxon>Lauraceae</taxon>
        <taxon>Cinnamomum</taxon>
    </lineage>
</organism>
<protein>
    <recommendedName>
        <fullName evidence="4">Phorbol-ester/DAG-type domain-containing protein</fullName>
    </recommendedName>
</protein>
<dbReference type="InterPro" id="IPR002219">
    <property type="entry name" value="PKC_DAG/PE"/>
</dbReference>
<sequence>MKDTARATVIRTSILSASVSASRSSRSSKKKRYIPSKPSSSTLKTLNHFPILSTCHSCGTRANTALQTLASQWRIVLLCPNCITSIESSEICSYCFSKVSISPSDGIDCSSCDCRVHRSCLSFLPTASNSFTCVDCWEPKARKRPSPPSPPPDPASDSSPRSVIRERRWRLQDVEKVVAAAATARERAGKKAASAKEAAERARTALGIAFLVARDENSVHGNKELAAQLHSLMISSPRISRVLSFADSGSIAALDEKLFEGIDFNGYSISEKIEACISKIFENHVVTDMASDRNSSVELELVNGEMTKLGDKQMENGGVESLRRGREVGAAEKFNGKDERLELPMREEQGSCSNKVANSSEDDNSVESGSGFCGKQNGVKDIDSAKWGEALCVAGDNGSSSNVLKRSALVLASAYASAPSIAKPTDSELTSQQYIQRKSYQTGSSSFLTDDEQLFQDIMFPPTIVQYTFK</sequence>
<reference evidence="5 6" key="1">
    <citation type="journal article" date="2019" name="Nat. Plants">
        <title>Stout camphor tree genome fills gaps in understanding of flowering plant genome evolution.</title>
        <authorList>
            <person name="Chaw S.M."/>
            <person name="Liu Y.C."/>
            <person name="Wu Y.W."/>
            <person name="Wang H.Y."/>
            <person name="Lin C.I."/>
            <person name="Wu C.S."/>
            <person name="Ke H.M."/>
            <person name="Chang L.Y."/>
            <person name="Hsu C.Y."/>
            <person name="Yang H.T."/>
            <person name="Sudianto E."/>
            <person name="Hsu M.H."/>
            <person name="Wu K.P."/>
            <person name="Wang L.N."/>
            <person name="Leebens-Mack J.H."/>
            <person name="Tsai I.J."/>
        </authorList>
    </citation>
    <scope>NUCLEOTIDE SEQUENCE [LARGE SCALE GENOMIC DNA]</scope>
    <source>
        <strain evidence="6">cv. Chaw 1501</strain>
        <tissue evidence="5">Young leaves</tissue>
    </source>
</reference>
<name>A0A443P813_9MAGN</name>
<feature type="domain" description="Phorbol-ester/DAG-type" evidence="4">
    <location>
        <begin position="92"/>
        <end position="133"/>
    </location>
</feature>
<feature type="region of interest" description="Disordered" evidence="3">
    <location>
        <begin position="142"/>
        <end position="162"/>
    </location>
</feature>
<dbReference type="OrthoDB" id="730111at2759"/>
<proteinExistence type="predicted"/>
<keyword evidence="1" id="KW-0479">Metal-binding</keyword>
<dbReference type="AlphaFoldDB" id="A0A443P813"/>